<proteinExistence type="predicted"/>
<keyword evidence="2" id="KW-1185">Reference proteome</keyword>
<accession>A0A0D7B6K3</accession>
<evidence type="ECO:0000313" key="2">
    <source>
        <dbReference type="Proteomes" id="UP000054007"/>
    </source>
</evidence>
<dbReference type="Proteomes" id="UP000054007">
    <property type="component" value="Unassembled WGS sequence"/>
</dbReference>
<evidence type="ECO:0000313" key="1">
    <source>
        <dbReference type="EMBL" id="KIY65804.1"/>
    </source>
</evidence>
<dbReference type="EMBL" id="KN880576">
    <property type="protein sequence ID" value="KIY65804.1"/>
    <property type="molecule type" value="Genomic_DNA"/>
</dbReference>
<organism evidence="1 2">
    <name type="scientific">Cylindrobasidium torrendii FP15055 ss-10</name>
    <dbReference type="NCBI Taxonomy" id="1314674"/>
    <lineage>
        <taxon>Eukaryota</taxon>
        <taxon>Fungi</taxon>
        <taxon>Dikarya</taxon>
        <taxon>Basidiomycota</taxon>
        <taxon>Agaricomycotina</taxon>
        <taxon>Agaricomycetes</taxon>
        <taxon>Agaricomycetidae</taxon>
        <taxon>Agaricales</taxon>
        <taxon>Marasmiineae</taxon>
        <taxon>Physalacriaceae</taxon>
        <taxon>Cylindrobasidium</taxon>
    </lineage>
</organism>
<gene>
    <name evidence="1" type="ORF">CYLTODRAFT_492000</name>
</gene>
<sequence>MLEMYLLRSSRRKTEMRGKALINELPVEIVLQIFETVAARPKNTLDTHAAPWTLAQVCSAWRKSALGLSTLWSTIILEAQHTAGTRPAAILKEYLRRSGGHPLFIGVKSTAHVDNDSFVALLDILIRQSRRWKVIEISAGISTLESIPHKLALPILEEFCIKSNTHAVTDETMFMHTDVARTFLRAPTLRMIDYRDGALTPAPGQTSSATHLGCRLPTLTQIVHLETYPSITELHLFCADTMGDVDPVVLPCLERLSVLESHTLRALICPSLSTLAVRQRADDSPQDISQFLTQSRCSLRVLSLLDGALLAQVDLSHTALDRVARLALPVPASTLATAARLCSLNILPNLRTITVFVSKEQFQHPEICDAVATLLEFRHARAGLRRVRLYCTPIDQRRLMVAGLAELQNDGLEVVMDTYNSVHDDWTWWKGPYWFPEVPDD</sequence>
<dbReference type="AlphaFoldDB" id="A0A0D7B6K3"/>
<protein>
    <submittedName>
        <fullName evidence="1">Uncharacterized protein</fullName>
    </submittedName>
</protein>
<reference evidence="1 2" key="1">
    <citation type="journal article" date="2015" name="Fungal Genet. Biol.">
        <title>Evolution of novel wood decay mechanisms in Agaricales revealed by the genome sequences of Fistulina hepatica and Cylindrobasidium torrendii.</title>
        <authorList>
            <person name="Floudas D."/>
            <person name="Held B.W."/>
            <person name="Riley R."/>
            <person name="Nagy L.G."/>
            <person name="Koehler G."/>
            <person name="Ransdell A.S."/>
            <person name="Younus H."/>
            <person name="Chow J."/>
            <person name="Chiniquy J."/>
            <person name="Lipzen A."/>
            <person name="Tritt A."/>
            <person name="Sun H."/>
            <person name="Haridas S."/>
            <person name="LaButti K."/>
            <person name="Ohm R.A."/>
            <person name="Kues U."/>
            <person name="Blanchette R.A."/>
            <person name="Grigoriev I.V."/>
            <person name="Minto R.E."/>
            <person name="Hibbett D.S."/>
        </authorList>
    </citation>
    <scope>NUCLEOTIDE SEQUENCE [LARGE SCALE GENOMIC DNA]</scope>
    <source>
        <strain evidence="1 2">FP15055 ss-10</strain>
    </source>
</reference>
<name>A0A0D7B6K3_9AGAR</name>
<dbReference type="OrthoDB" id="2911131at2759"/>